<dbReference type="GO" id="GO:0016787">
    <property type="term" value="F:hydrolase activity"/>
    <property type="evidence" value="ECO:0007669"/>
    <property type="project" value="UniProtKB-KW"/>
</dbReference>
<keyword evidence="2" id="KW-0547">Nucleotide-binding</keyword>
<proteinExistence type="predicted"/>
<feature type="compositionally biased region" description="Basic and acidic residues" evidence="1">
    <location>
        <begin position="46"/>
        <end position="59"/>
    </location>
</feature>
<organism evidence="2">
    <name type="scientific">Mycobacterium xenopi 4042</name>
    <dbReference type="NCBI Taxonomy" id="1299334"/>
    <lineage>
        <taxon>Bacteria</taxon>
        <taxon>Bacillati</taxon>
        <taxon>Actinomycetota</taxon>
        <taxon>Actinomycetes</taxon>
        <taxon>Mycobacteriales</taxon>
        <taxon>Mycobacteriaceae</taxon>
        <taxon>Mycobacterium</taxon>
    </lineage>
</organism>
<name>X8CIZ4_MYCXE</name>
<dbReference type="PATRIC" id="fig|1299334.3.peg.3067"/>
<reference evidence="2" key="1">
    <citation type="submission" date="2014-01" db="EMBL/GenBank/DDBJ databases">
        <authorList>
            <person name="Brown-Elliot B."/>
            <person name="Wallace R."/>
            <person name="Lenaerts A."/>
            <person name="Ordway D."/>
            <person name="DeGroote M.A."/>
            <person name="Parker T."/>
            <person name="Sizemore C."/>
            <person name="Tallon L.J."/>
            <person name="Sadzewicz L.K."/>
            <person name="Sengamalay N."/>
            <person name="Fraser C.M."/>
            <person name="Hine E."/>
            <person name="Shefchek K.A."/>
            <person name="Das S.P."/>
            <person name="Tettelin H."/>
        </authorList>
    </citation>
    <scope>NUCLEOTIDE SEQUENCE [LARGE SCALE GENOMIC DNA]</scope>
    <source>
        <strain evidence="2">4042</strain>
    </source>
</reference>
<feature type="region of interest" description="Disordered" evidence="1">
    <location>
        <begin position="43"/>
        <end position="93"/>
    </location>
</feature>
<keyword evidence="2" id="KW-0347">Helicase</keyword>
<protein>
    <submittedName>
        <fullName evidence="2">ATP-dependent helicase DinG domain protein</fullName>
        <ecNumber evidence="2">3.6.1.-</ecNumber>
    </submittedName>
</protein>
<keyword evidence="2" id="KW-0378">Hydrolase</keyword>
<evidence type="ECO:0000313" key="2">
    <source>
        <dbReference type="EMBL" id="EUA56347.1"/>
    </source>
</evidence>
<dbReference type="EMBL" id="JAOB01000031">
    <property type="protein sequence ID" value="EUA56347.1"/>
    <property type="molecule type" value="Genomic_DNA"/>
</dbReference>
<gene>
    <name evidence="2" type="ORF">I553_3315</name>
</gene>
<comment type="caution">
    <text evidence="2">The sequence shown here is derived from an EMBL/GenBank/DDBJ whole genome shotgun (WGS) entry which is preliminary data.</text>
</comment>
<evidence type="ECO:0000256" key="1">
    <source>
        <dbReference type="SAM" id="MobiDB-lite"/>
    </source>
</evidence>
<accession>X8CIZ4</accession>
<feature type="compositionally biased region" description="Basic residues" evidence="1">
    <location>
        <begin position="67"/>
        <end position="80"/>
    </location>
</feature>
<dbReference type="EC" id="3.6.1.-" evidence="2"/>
<sequence>MIDSELAERLQAATTIVSSAIHDAVPGRIDRIDDQMATHLTALRDAANKAGRDRYRAADPKPPPRGWSRRRPHRDRRHRGANPGLVHPTIPERTDVVWLEHEENPGATRAAQGGAAVGGGLLRERLFARSTVVLTSPR</sequence>
<dbReference type="GO" id="GO:0004386">
    <property type="term" value="F:helicase activity"/>
    <property type="evidence" value="ECO:0007669"/>
    <property type="project" value="UniProtKB-KW"/>
</dbReference>
<keyword evidence="2" id="KW-0067">ATP-binding</keyword>
<dbReference type="AlphaFoldDB" id="X8CIZ4"/>